<organism evidence="1 2">
    <name type="scientific">Solea senegalensis</name>
    <name type="common">Senegalese sole</name>
    <dbReference type="NCBI Taxonomy" id="28829"/>
    <lineage>
        <taxon>Eukaryota</taxon>
        <taxon>Metazoa</taxon>
        <taxon>Chordata</taxon>
        <taxon>Craniata</taxon>
        <taxon>Vertebrata</taxon>
        <taxon>Euteleostomi</taxon>
        <taxon>Actinopterygii</taxon>
        <taxon>Neopterygii</taxon>
        <taxon>Teleostei</taxon>
        <taxon>Neoteleostei</taxon>
        <taxon>Acanthomorphata</taxon>
        <taxon>Carangaria</taxon>
        <taxon>Pleuronectiformes</taxon>
        <taxon>Pleuronectoidei</taxon>
        <taxon>Soleidae</taxon>
        <taxon>Solea</taxon>
    </lineage>
</organism>
<keyword evidence="2" id="KW-1185">Reference proteome</keyword>
<gene>
    <name evidence="1" type="ORF">JOB18_002082</name>
</gene>
<sequence>MTKCSRINLLSGDMTELDHWFMETSPSWTSSVTGVDCISEIQMFQDGLALIVYIYGASAREQQMGKRKGTQPKRSCMCVCVSGFVTDTLIIDHEQTRINVEMFEYRVRQRSEQDQQRQTLLFSMRSY</sequence>
<proteinExistence type="predicted"/>
<comment type="caution">
    <text evidence="1">The sequence shown here is derived from an EMBL/GenBank/DDBJ whole genome shotgun (WGS) entry which is preliminary data.</text>
</comment>
<accession>A0AAV6PN52</accession>
<protein>
    <submittedName>
        <fullName evidence="1">Uncharacterized protein</fullName>
    </submittedName>
</protein>
<evidence type="ECO:0000313" key="2">
    <source>
        <dbReference type="Proteomes" id="UP000693946"/>
    </source>
</evidence>
<dbReference type="EMBL" id="JAGKHQ010000021">
    <property type="protein sequence ID" value="KAG7474101.1"/>
    <property type="molecule type" value="Genomic_DNA"/>
</dbReference>
<dbReference type="AlphaFoldDB" id="A0AAV6PN52"/>
<evidence type="ECO:0000313" key="1">
    <source>
        <dbReference type="EMBL" id="KAG7474101.1"/>
    </source>
</evidence>
<reference evidence="1 2" key="1">
    <citation type="journal article" date="2021" name="Sci. Rep.">
        <title>Chromosome anchoring in Senegalese sole (Solea senegalensis) reveals sex-associated markers and genome rearrangements in flatfish.</title>
        <authorList>
            <person name="Guerrero-Cozar I."/>
            <person name="Gomez-Garrido J."/>
            <person name="Berbel C."/>
            <person name="Martinez-Blanch J.F."/>
            <person name="Alioto T."/>
            <person name="Claros M.G."/>
            <person name="Gagnaire P.A."/>
            <person name="Manchado M."/>
        </authorList>
    </citation>
    <scope>NUCLEOTIDE SEQUENCE [LARGE SCALE GENOMIC DNA]</scope>
    <source>
        <strain evidence="1">Sse05_10M</strain>
    </source>
</reference>
<dbReference type="Proteomes" id="UP000693946">
    <property type="component" value="Linkage Group LG9"/>
</dbReference>
<name>A0AAV6PN52_SOLSE</name>